<evidence type="ECO:0000313" key="1">
    <source>
        <dbReference type="EMBL" id="VDN38110.1"/>
    </source>
</evidence>
<dbReference type="PANTHER" id="PTHR47331">
    <property type="entry name" value="PHD-TYPE DOMAIN-CONTAINING PROTEIN"/>
    <property type="match status" value="1"/>
</dbReference>
<dbReference type="EMBL" id="UYRV01133576">
    <property type="protein sequence ID" value="VDN38110.1"/>
    <property type="molecule type" value="Genomic_DNA"/>
</dbReference>
<proteinExistence type="predicted"/>
<dbReference type="Proteomes" id="UP000271889">
    <property type="component" value="Unassembled WGS sequence"/>
</dbReference>
<reference evidence="1 2" key="1">
    <citation type="submission" date="2018-11" db="EMBL/GenBank/DDBJ databases">
        <authorList>
            <consortium name="Pathogen Informatics"/>
        </authorList>
    </citation>
    <scope>NUCLEOTIDE SEQUENCE [LARGE SCALE GENOMIC DNA]</scope>
</reference>
<dbReference type="PANTHER" id="PTHR47331:SF5">
    <property type="entry name" value="RIBONUCLEASE H"/>
    <property type="match status" value="1"/>
</dbReference>
<dbReference type="InterPro" id="IPR043502">
    <property type="entry name" value="DNA/RNA_pol_sf"/>
</dbReference>
<sequence>MDSGSQYSFICTVVAKHLGLTFRNTREVTTLTFGGHQLTEESNEKLPSGLVLSHTRFGPVLSGLQRSVVSNNLSATTTSDKDEPESEQLMRTFLGLDTLELDGGEDTENDGVIRQFYDTVTIVDGSIHVSFPWKSDHPPLADNKPLAFRRLQNQYEKFRANPSAWEDYCRIFDEQLRSGIIEDVTDAPLQGPNIYYIPHQAVYKEDSSTTKLRIVFDASSHQKGCPSLNDCLHQGPSLLPDLVGTLMRSRFHRYLIIADVEK</sequence>
<dbReference type="AlphaFoldDB" id="A0A3P7ND51"/>
<name>A0A3P7ND51_CYLGO</name>
<evidence type="ECO:0000313" key="2">
    <source>
        <dbReference type="Proteomes" id="UP000271889"/>
    </source>
</evidence>
<keyword evidence="2" id="KW-1185">Reference proteome</keyword>
<dbReference type="SUPFAM" id="SSF56672">
    <property type="entry name" value="DNA/RNA polymerases"/>
    <property type="match status" value="1"/>
</dbReference>
<evidence type="ECO:0008006" key="3">
    <source>
        <dbReference type="Google" id="ProtNLM"/>
    </source>
</evidence>
<protein>
    <recommendedName>
        <fullName evidence="3">Peptidase aspartic putative domain-containing protein</fullName>
    </recommendedName>
</protein>
<feature type="non-terminal residue" evidence="1">
    <location>
        <position position="262"/>
    </location>
</feature>
<gene>
    <name evidence="1" type="ORF">CGOC_LOCUS13637</name>
</gene>
<organism evidence="1 2">
    <name type="scientific">Cylicostephanus goldi</name>
    <name type="common">Nematode worm</name>
    <dbReference type="NCBI Taxonomy" id="71465"/>
    <lineage>
        <taxon>Eukaryota</taxon>
        <taxon>Metazoa</taxon>
        <taxon>Ecdysozoa</taxon>
        <taxon>Nematoda</taxon>
        <taxon>Chromadorea</taxon>
        <taxon>Rhabditida</taxon>
        <taxon>Rhabditina</taxon>
        <taxon>Rhabditomorpha</taxon>
        <taxon>Strongyloidea</taxon>
        <taxon>Strongylidae</taxon>
        <taxon>Cylicostephanus</taxon>
    </lineage>
</organism>
<accession>A0A3P7ND51</accession>
<dbReference type="OrthoDB" id="5870662at2759"/>